<feature type="compositionally biased region" description="Gly residues" evidence="2">
    <location>
        <begin position="230"/>
        <end position="239"/>
    </location>
</feature>
<dbReference type="Proteomes" id="UP000275267">
    <property type="component" value="Unassembled WGS sequence"/>
</dbReference>
<evidence type="ECO:0000313" key="5">
    <source>
        <dbReference type="Proteomes" id="UP000275267"/>
    </source>
</evidence>
<sequence>MVVPSAASREMAPESLPLGTIPTVDMSAPSGRGELARRLAKQAAGPPDPLGYGSRNIGANGDVGELEYLILHADPAAVARKARVIDAEDPSRFSLFQSLRFHSSINLFPICLLPQQSHSWQPIFRDPFYPQKRQGSLSSSALAQKCHVSKSRSLQRSSERVRGRGAAARVPGAGPARRGPGPQGPDVSRLISAVDSDSLLRINHYPTSAAALRGPGDRSCTAEDAKSGNSNGGAKGTIGFGEHTDPQILSVLRANDVDGLQVLLPNGRGGGDEWVQALTNGRLVSIRHRVMASTSRPRLSTIYFAAPPLHARISALPETVAAGTPRRYRPFTWAEYKKAMYAHRLSHNRLDLFHASGDDDAADDEHS</sequence>
<reference evidence="5" key="1">
    <citation type="journal article" date="2019" name="Nat. Commun.">
        <title>The genome of broomcorn millet.</title>
        <authorList>
            <person name="Zou C."/>
            <person name="Miki D."/>
            <person name="Li D."/>
            <person name="Tang Q."/>
            <person name="Xiao L."/>
            <person name="Rajput S."/>
            <person name="Deng P."/>
            <person name="Jia W."/>
            <person name="Huang R."/>
            <person name="Zhang M."/>
            <person name="Sun Y."/>
            <person name="Hu J."/>
            <person name="Fu X."/>
            <person name="Schnable P.S."/>
            <person name="Li F."/>
            <person name="Zhang H."/>
            <person name="Feng B."/>
            <person name="Zhu X."/>
            <person name="Liu R."/>
            <person name="Schnable J.C."/>
            <person name="Zhu J.-K."/>
            <person name="Zhang H."/>
        </authorList>
    </citation>
    <scope>NUCLEOTIDE SEQUENCE [LARGE SCALE GENOMIC DNA]</scope>
</reference>
<protein>
    <submittedName>
        <fullName evidence="4">Gibberellin 2-beta-dioxygenase 6-like</fullName>
    </submittedName>
</protein>
<comment type="similarity">
    <text evidence="1">Belongs to the iron/ascorbate-dependent oxidoreductase family.</text>
</comment>
<dbReference type="InterPro" id="IPR027443">
    <property type="entry name" value="IPNS-like_sf"/>
</dbReference>
<keyword evidence="1" id="KW-0408">Iron</keyword>
<proteinExistence type="inferred from homology"/>
<dbReference type="PANTHER" id="PTHR47990">
    <property type="entry name" value="2-OXOGLUTARATE (2OG) AND FE(II)-DEPENDENT OXYGENASE SUPERFAMILY PROTEIN-RELATED"/>
    <property type="match status" value="1"/>
</dbReference>
<dbReference type="GO" id="GO:0046872">
    <property type="term" value="F:metal ion binding"/>
    <property type="evidence" value="ECO:0007669"/>
    <property type="project" value="UniProtKB-KW"/>
</dbReference>
<dbReference type="EMBL" id="PQIB02000010">
    <property type="protein sequence ID" value="RLM92290.1"/>
    <property type="molecule type" value="Genomic_DNA"/>
</dbReference>
<dbReference type="PROSITE" id="PS51471">
    <property type="entry name" value="FE2OG_OXY"/>
    <property type="match status" value="1"/>
</dbReference>
<evidence type="ECO:0000256" key="2">
    <source>
        <dbReference type="SAM" id="MobiDB-lite"/>
    </source>
</evidence>
<comment type="caution">
    <text evidence="4">The sequence shown here is derived from an EMBL/GenBank/DDBJ whole genome shotgun (WGS) entry which is preliminary data.</text>
</comment>
<dbReference type="SUPFAM" id="SSF51197">
    <property type="entry name" value="Clavaminate synthase-like"/>
    <property type="match status" value="1"/>
</dbReference>
<organism evidence="4 5">
    <name type="scientific">Panicum miliaceum</name>
    <name type="common">Proso millet</name>
    <name type="synonym">Broomcorn millet</name>
    <dbReference type="NCBI Taxonomy" id="4540"/>
    <lineage>
        <taxon>Eukaryota</taxon>
        <taxon>Viridiplantae</taxon>
        <taxon>Streptophyta</taxon>
        <taxon>Embryophyta</taxon>
        <taxon>Tracheophyta</taxon>
        <taxon>Spermatophyta</taxon>
        <taxon>Magnoliopsida</taxon>
        <taxon>Liliopsida</taxon>
        <taxon>Poales</taxon>
        <taxon>Poaceae</taxon>
        <taxon>PACMAD clade</taxon>
        <taxon>Panicoideae</taxon>
        <taxon>Panicodae</taxon>
        <taxon>Paniceae</taxon>
        <taxon>Panicinae</taxon>
        <taxon>Panicum</taxon>
        <taxon>Panicum sect. Panicum</taxon>
    </lineage>
</organism>
<dbReference type="InterPro" id="IPR044861">
    <property type="entry name" value="IPNS-like_FE2OG_OXY"/>
</dbReference>
<name>A0A3L6QZB3_PANMI</name>
<keyword evidence="5" id="KW-1185">Reference proteome</keyword>
<evidence type="ECO:0000313" key="4">
    <source>
        <dbReference type="EMBL" id="RLM92290.1"/>
    </source>
</evidence>
<evidence type="ECO:0000256" key="1">
    <source>
        <dbReference type="RuleBase" id="RU003682"/>
    </source>
</evidence>
<accession>A0A3L6QZB3</accession>
<keyword evidence="1" id="KW-0479">Metal-binding</keyword>
<feature type="domain" description="Fe2OG dioxygenase" evidence="3">
    <location>
        <begin position="195"/>
        <end position="307"/>
    </location>
</feature>
<dbReference type="AlphaFoldDB" id="A0A3L6QZB3"/>
<dbReference type="InterPro" id="IPR050231">
    <property type="entry name" value="Iron_ascorbate_oxido_reductase"/>
</dbReference>
<feature type="region of interest" description="Disordered" evidence="2">
    <location>
        <begin position="212"/>
        <end position="239"/>
    </location>
</feature>
<feature type="compositionally biased region" description="Low complexity" evidence="2">
    <location>
        <begin position="164"/>
        <end position="180"/>
    </location>
</feature>
<dbReference type="Pfam" id="PF03171">
    <property type="entry name" value="2OG-FeII_Oxy"/>
    <property type="match status" value="1"/>
</dbReference>
<evidence type="ECO:0000259" key="3">
    <source>
        <dbReference type="PROSITE" id="PS51471"/>
    </source>
</evidence>
<gene>
    <name evidence="4" type="ORF">C2845_PM08G12080</name>
</gene>
<dbReference type="OrthoDB" id="288590at2759"/>
<dbReference type="GO" id="GO:0051213">
    <property type="term" value="F:dioxygenase activity"/>
    <property type="evidence" value="ECO:0007669"/>
    <property type="project" value="UniProtKB-KW"/>
</dbReference>
<dbReference type="Gene3D" id="2.60.120.330">
    <property type="entry name" value="B-lactam Antibiotic, Isopenicillin N Synthase, Chain"/>
    <property type="match status" value="1"/>
</dbReference>
<dbReference type="InterPro" id="IPR005123">
    <property type="entry name" value="Oxoglu/Fe-dep_dioxygenase_dom"/>
</dbReference>
<feature type="region of interest" description="Disordered" evidence="2">
    <location>
        <begin position="140"/>
        <end position="186"/>
    </location>
</feature>
<keyword evidence="1" id="KW-0560">Oxidoreductase</keyword>
<feature type="region of interest" description="Disordered" evidence="2">
    <location>
        <begin position="1"/>
        <end position="32"/>
    </location>
</feature>
<dbReference type="STRING" id="4540.A0A3L6QZB3"/>